<dbReference type="InterPro" id="IPR003961">
    <property type="entry name" value="FN3_dom"/>
</dbReference>
<gene>
    <name evidence="7 8" type="primary">LOC110973052</name>
</gene>
<dbReference type="AlphaFoldDB" id="A0A8B7XEK3"/>
<dbReference type="InterPro" id="IPR013783">
    <property type="entry name" value="Ig-like_fold"/>
</dbReference>
<dbReference type="InterPro" id="IPR003410">
    <property type="entry name" value="HYR_dom"/>
</dbReference>
<feature type="domain" description="HYR" evidence="4">
    <location>
        <begin position="254"/>
        <end position="348"/>
    </location>
</feature>
<dbReference type="Pfam" id="PF25300">
    <property type="entry name" value="Fn3_Dep-1_3rd"/>
    <property type="match status" value="1"/>
</dbReference>
<keyword evidence="2" id="KW-0472">Membrane</keyword>
<feature type="transmembrane region" description="Helical" evidence="2">
    <location>
        <begin position="725"/>
        <end position="747"/>
    </location>
</feature>
<dbReference type="PANTHER" id="PTHR24273">
    <property type="entry name" value="FI04643P-RELATED"/>
    <property type="match status" value="1"/>
</dbReference>
<dbReference type="SMART" id="SM00060">
    <property type="entry name" value="FN3"/>
    <property type="match status" value="4"/>
</dbReference>
<dbReference type="SUPFAM" id="SSF49265">
    <property type="entry name" value="Fibronectin type III"/>
    <property type="match status" value="3"/>
</dbReference>
<keyword evidence="3" id="KW-0732">Signal</keyword>
<dbReference type="Pfam" id="PF02494">
    <property type="entry name" value="HYR"/>
    <property type="match status" value="3"/>
</dbReference>
<feature type="domain" description="Fibronectin type-III" evidence="5">
    <location>
        <begin position="630"/>
        <end position="718"/>
    </location>
</feature>
<dbReference type="PANTHER" id="PTHR24273:SF32">
    <property type="entry name" value="HYALIN"/>
    <property type="match status" value="1"/>
</dbReference>
<dbReference type="InterPro" id="IPR057482">
    <property type="entry name" value="Fn3_Dep-1_3rd"/>
</dbReference>
<evidence type="ECO:0000256" key="2">
    <source>
        <dbReference type="SAM" id="Phobius"/>
    </source>
</evidence>
<dbReference type="Gene3D" id="2.60.40.10">
    <property type="entry name" value="Immunoglobulins"/>
    <property type="match status" value="4"/>
</dbReference>
<accession>A0A8B7XEK3</accession>
<feature type="domain" description="HYR" evidence="4">
    <location>
        <begin position="93"/>
        <end position="176"/>
    </location>
</feature>
<dbReference type="PROSITE" id="PS50853">
    <property type="entry name" value="FN3"/>
    <property type="match status" value="2"/>
</dbReference>
<dbReference type="RefSeq" id="XP_022079184.1">
    <property type="nucleotide sequence ID" value="XM_022223492.1"/>
</dbReference>
<dbReference type="GeneID" id="110973052"/>
<dbReference type="Pfam" id="PF00041">
    <property type="entry name" value="fn3"/>
    <property type="match status" value="1"/>
</dbReference>
<dbReference type="OMA" id="TNCTFTV"/>
<evidence type="ECO:0000313" key="7">
    <source>
        <dbReference type="RefSeq" id="XP_022079184.1"/>
    </source>
</evidence>
<evidence type="ECO:0000313" key="6">
    <source>
        <dbReference type="Proteomes" id="UP000694845"/>
    </source>
</evidence>
<evidence type="ECO:0000313" key="8">
    <source>
        <dbReference type="RefSeq" id="XP_022079185.1"/>
    </source>
</evidence>
<dbReference type="RefSeq" id="XP_022079185.1">
    <property type="nucleotide sequence ID" value="XM_022223493.1"/>
</dbReference>
<evidence type="ECO:0000256" key="3">
    <source>
        <dbReference type="SAM" id="SignalP"/>
    </source>
</evidence>
<keyword evidence="1" id="KW-0677">Repeat</keyword>
<organism evidence="6 7">
    <name type="scientific">Acanthaster planci</name>
    <name type="common">Crown-of-thorns starfish</name>
    <dbReference type="NCBI Taxonomy" id="133434"/>
    <lineage>
        <taxon>Eukaryota</taxon>
        <taxon>Metazoa</taxon>
        <taxon>Echinodermata</taxon>
        <taxon>Eleutherozoa</taxon>
        <taxon>Asterozoa</taxon>
        <taxon>Asteroidea</taxon>
        <taxon>Valvatacea</taxon>
        <taxon>Valvatida</taxon>
        <taxon>Acanthasteridae</taxon>
        <taxon>Acanthaster</taxon>
    </lineage>
</organism>
<dbReference type="KEGG" id="aplc:110973052"/>
<sequence length="832" mass="90130">MAVGMSMRSFDLLIAFSFVVTVPICQVEAATCMADISKNTNTGQSFATVILPADSQNFSCNITGTNNFPVGENVVSCHNETDNTNCTFTVLVTDNEKPSIMCPSNRTRPLSAGEPAVSSWNRLEIVINDNVGVNNEPSCTPTSGSAFTLGATPVTCMVDDVSGNVNSCTFFVTVKDDVLPTISCPSDIRDSTNPGELTHVVNLQINSNDNVQISSSRCDPMSGTAFQIGPTDVACTATDTSGNTRQCSFRVTIADGNPPYFTSCPKGPILKVINVDSVRWELQALSAQVTWNEPTARNIDGVGTQVLTSSHQSGDEFPLGETEVTYNATDEAGNTNSTGCSFSVVVLFQPPLKVSVTGDFSERNYQTCFDVTWTRPLNQTVQEYTISWKASQGESETHSVTVQGEDSTYNTKQICERFFPGELYTITVETKSGNTLGTTQQWTEPDSPDGELKLIPGTRSTSSFELSWPRVTLQNVQQYRVQLTGAEGYQYRYVTNGTNRMTVGGLMPGVSHLILVNAVVGSGDMRLFGDGISKDFATASLEESKLYTRSSESTIEITWIATSDTKNDNEPYMLYIEPEDAEENYLPVFNPGNPARAQFVGLKPNTEYSIRLVSNLGLWLSASQKTRPGRVVNLRPTDVQDDSITLQWDPPAEGDVTFYEVYMSPGDSNEPAEVSGTSHTSQSLTARTAYFFEVVSVYDGRKSLPVTLMVTTGVTKPAPAPPLNIIALAVGVALGVVALLLIIALVITCRKFRRLKADMNTTTGYETAIRDKPAEVPGRSSTEASPYENAAIADMMADKILSGKKQNPTPVPLLPVSRSNPADDYAYATPEI</sequence>
<reference evidence="7 8" key="1">
    <citation type="submission" date="2025-04" db="UniProtKB">
        <authorList>
            <consortium name="RefSeq"/>
        </authorList>
    </citation>
    <scope>IDENTIFICATION</scope>
</reference>
<evidence type="ECO:0000256" key="1">
    <source>
        <dbReference type="ARBA" id="ARBA00022737"/>
    </source>
</evidence>
<feature type="signal peptide" evidence="3">
    <location>
        <begin position="1"/>
        <end position="29"/>
    </location>
</feature>
<dbReference type="OrthoDB" id="261433at2759"/>
<dbReference type="InterPro" id="IPR036116">
    <property type="entry name" value="FN3_sf"/>
</dbReference>
<keyword evidence="2" id="KW-1133">Transmembrane helix</keyword>
<keyword evidence="6" id="KW-1185">Reference proteome</keyword>
<dbReference type="Proteomes" id="UP000694845">
    <property type="component" value="Unplaced"/>
</dbReference>
<evidence type="ECO:0000259" key="4">
    <source>
        <dbReference type="PROSITE" id="PS50825"/>
    </source>
</evidence>
<feature type="chain" id="PRO_5044665417" evidence="3">
    <location>
        <begin position="30"/>
        <end position="832"/>
    </location>
</feature>
<dbReference type="PROSITE" id="PS50825">
    <property type="entry name" value="HYR"/>
    <property type="match status" value="2"/>
</dbReference>
<feature type="domain" description="Fibronectin type-III" evidence="5">
    <location>
        <begin position="350"/>
        <end position="450"/>
    </location>
</feature>
<evidence type="ECO:0000259" key="5">
    <source>
        <dbReference type="PROSITE" id="PS50853"/>
    </source>
</evidence>
<keyword evidence="2" id="KW-0812">Transmembrane</keyword>
<proteinExistence type="predicted"/>
<protein>
    <submittedName>
        <fullName evidence="7 8">Hyalin-like</fullName>
    </submittedName>
</protein>
<name>A0A8B7XEK3_ACAPL</name>
<dbReference type="CDD" id="cd00063">
    <property type="entry name" value="FN3"/>
    <property type="match status" value="2"/>
</dbReference>